<dbReference type="PANTHER" id="PTHR10353:SF137">
    <property type="entry name" value="MYROSINASE 3-RELATED"/>
    <property type="match status" value="1"/>
</dbReference>
<proteinExistence type="inferred from homology"/>
<dbReference type="Gene3D" id="3.20.20.80">
    <property type="entry name" value="Glycosidases"/>
    <property type="match status" value="2"/>
</dbReference>
<protein>
    <recommendedName>
        <fullName evidence="9">Beta-glucosidase</fullName>
    </recommendedName>
</protein>
<dbReference type="EMBL" id="CAWUPB010001157">
    <property type="protein sequence ID" value="CAK7339253.1"/>
    <property type="molecule type" value="Genomic_DNA"/>
</dbReference>
<dbReference type="Proteomes" id="UP001314170">
    <property type="component" value="Unassembled WGS sequence"/>
</dbReference>
<sequence>MAAYDFPDNRHFHLIQERTSYYFPDNCNTTTSLIRGSFPAGFIFGTASSSYQLEGAAAEGGRGPSIWDTFTHKYPDKIADRSNGDVAVDSYHRYKKTQKGVIGITLLSHWFVPFSDAKQDRHAAKRALDFMFGWYMDPIVNDDYPSSMKSLVGKRLPKFSKAQSKLLKGSFDFLGLNYYTANYAAHIPLSVSLKPSYLTDSRANLSSVRNGVPIGAKTASDWLYVYPRGIRDLLLHIKREYNNPLIYITENGVGETHDDSISLKEALADNVRVDYYYHHLSFLQRAIK</sequence>
<evidence type="ECO:0000313" key="8">
    <source>
        <dbReference type="Proteomes" id="UP001314170"/>
    </source>
</evidence>
<organism evidence="7 8">
    <name type="scientific">Dovyalis caffra</name>
    <dbReference type="NCBI Taxonomy" id="77055"/>
    <lineage>
        <taxon>Eukaryota</taxon>
        <taxon>Viridiplantae</taxon>
        <taxon>Streptophyta</taxon>
        <taxon>Embryophyta</taxon>
        <taxon>Tracheophyta</taxon>
        <taxon>Spermatophyta</taxon>
        <taxon>Magnoliopsida</taxon>
        <taxon>eudicotyledons</taxon>
        <taxon>Gunneridae</taxon>
        <taxon>Pentapetalae</taxon>
        <taxon>rosids</taxon>
        <taxon>fabids</taxon>
        <taxon>Malpighiales</taxon>
        <taxon>Salicaceae</taxon>
        <taxon>Flacourtieae</taxon>
        <taxon>Dovyalis</taxon>
    </lineage>
</organism>
<dbReference type="InterPro" id="IPR033132">
    <property type="entry name" value="GH_1_N_CS"/>
</dbReference>
<dbReference type="InterPro" id="IPR001360">
    <property type="entry name" value="Glyco_hydro_1"/>
</dbReference>
<gene>
    <name evidence="7" type="ORF">DCAF_LOCUS14303</name>
</gene>
<feature type="active site" description="Nucleophile" evidence="4">
    <location>
        <position position="250"/>
    </location>
</feature>
<evidence type="ECO:0000256" key="4">
    <source>
        <dbReference type="PROSITE-ProRule" id="PRU10055"/>
    </source>
</evidence>
<dbReference type="PROSITE" id="PS00572">
    <property type="entry name" value="GLYCOSYL_HYDROL_F1_1"/>
    <property type="match status" value="1"/>
</dbReference>
<reference evidence="7 8" key="1">
    <citation type="submission" date="2024-01" db="EMBL/GenBank/DDBJ databases">
        <authorList>
            <person name="Waweru B."/>
        </authorList>
    </citation>
    <scope>NUCLEOTIDE SEQUENCE [LARGE SCALE GENOMIC DNA]</scope>
</reference>
<dbReference type="PANTHER" id="PTHR10353">
    <property type="entry name" value="GLYCOSYL HYDROLASE"/>
    <property type="match status" value="1"/>
</dbReference>
<keyword evidence="2 6" id="KW-0378">Hydrolase</keyword>
<dbReference type="PRINTS" id="PR00131">
    <property type="entry name" value="GLHYDRLASE1"/>
</dbReference>
<evidence type="ECO:0008006" key="9">
    <source>
        <dbReference type="Google" id="ProtNLM"/>
    </source>
</evidence>
<name>A0AAV1RUW3_9ROSI</name>
<dbReference type="InterPro" id="IPR018120">
    <property type="entry name" value="Glyco_hydro_1_AS"/>
</dbReference>
<evidence type="ECO:0000256" key="3">
    <source>
        <dbReference type="ARBA" id="ARBA00023295"/>
    </source>
</evidence>
<comment type="similarity">
    <text evidence="1 5">Belongs to the glycosyl hydrolase 1 family.</text>
</comment>
<evidence type="ECO:0000256" key="5">
    <source>
        <dbReference type="RuleBase" id="RU003690"/>
    </source>
</evidence>
<evidence type="ECO:0000256" key="6">
    <source>
        <dbReference type="RuleBase" id="RU004468"/>
    </source>
</evidence>
<evidence type="ECO:0000256" key="2">
    <source>
        <dbReference type="ARBA" id="ARBA00022801"/>
    </source>
</evidence>
<dbReference type="GO" id="GO:0008422">
    <property type="term" value="F:beta-glucosidase activity"/>
    <property type="evidence" value="ECO:0007669"/>
    <property type="project" value="TreeGrafter"/>
</dbReference>
<accession>A0AAV1RUW3</accession>
<evidence type="ECO:0000256" key="1">
    <source>
        <dbReference type="ARBA" id="ARBA00010838"/>
    </source>
</evidence>
<keyword evidence="3 6" id="KW-0326">Glycosidase</keyword>
<dbReference type="InterPro" id="IPR017853">
    <property type="entry name" value="GH"/>
</dbReference>
<dbReference type="SUPFAM" id="SSF51445">
    <property type="entry name" value="(Trans)glycosidases"/>
    <property type="match status" value="2"/>
</dbReference>
<dbReference type="AlphaFoldDB" id="A0AAV1RUW3"/>
<dbReference type="GO" id="GO:0005975">
    <property type="term" value="P:carbohydrate metabolic process"/>
    <property type="evidence" value="ECO:0007669"/>
    <property type="project" value="InterPro"/>
</dbReference>
<evidence type="ECO:0000313" key="7">
    <source>
        <dbReference type="EMBL" id="CAK7339253.1"/>
    </source>
</evidence>
<dbReference type="PROSITE" id="PS00653">
    <property type="entry name" value="GLYCOSYL_HYDROL_F1_2"/>
    <property type="match status" value="1"/>
</dbReference>
<comment type="caution">
    <text evidence="7">The sequence shown here is derived from an EMBL/GenBank/DDBJ whole genome shotgun (WGS) entry which is preliminary data.</text>
</comment>
<keyword evidence="8" id="KW-1185">Reference proteome</keyword>
<dbReference type="Pfam" id="PF00232">
    <property type="entry name" value="Glyco_hydro_1"/>
    <property type="match status" value="1"/>
</dbReference>